<name>A0A4S4NPE7_9BACT</name>
<dbReference type="OrthoDB" id="1491878at2"/>
<dbReference type="AlphaFoldDB" id="A0A4S4NPE7"/>
<dbReference type="RefSeq" id="WP_136456872.1">
    <property type="nucleotide sequence ID" value="NZ_SRSF01000001.1"/>
</dbReference>
<gene>
    <name evidence="1" type="ORF">E4021_04810</name>
</gene>
<protein>
    <submittedName>
        <fullName evidence="1">Uncharacterized protein</fullName>
    </submittedName>
</protein>
<dbReference type="Proteomes" id="UP000308528">
    <property type="component" value="Unassembled WGS sequence"/>
</dbReference>
<proteinExistence type="predicted"/>
<organism evidence="1 2">
    <name type="scientific">Neolewinella litorea</name>
    <dbReference type="NCBI Taxonomy" id="2562452"/>
    <lineage>
        <taxon>Bacteria</taxon>
        <taxon>Pseudomonadati</taxon>
        <taxon>Bacteroidota</taxon>
        <taxon>Saprospiria</taxon>
        <taxon>Saprospirales</taxon>
        <taxon>Lewinellaceae</taxon>
        <taxon>Neolewinella</taxon>
    </lineage>
</organism>
<reference evidence="1 2" key="1">
    <citation type="submission" date="2019-04" db="EMBL/GenBank/DDBJ databases">
        <title>Lewinella litorea sp. nov., isolated from a marine sand.</title>
        <authorList>
            <person name="Yoon J.-H."/>
        </authorList>
    </citation>
    <scope>NUCLEOTIDE SEQUENCE [LARGE SCALE GENOMIC DNA]</scope>
    <source>
        <strain evidence="1 2">HSMS-39</strain>
    </source>
</reference>
<dbReference type="EMBL" id="SRSF01000001">
    <property type="protein sequence ID" value="THH41914.1"/>
    <property type="molecule type" value="Genomic_DNA"/>
</dbReference>
<accession>A0A4S4NPE7</accession>
<keyword evidence="2" id="KW-1185">Reference proteome</keyword>
<sequence length="231" mass="27506">MQVPKIRQSVEQFKVWMPTDEAQEYLPLWETQQNWQTHFDVEARDLADSYDAALDSKTNRRHYRRGGYDPKRSMLAIMEWEPDFVRDAFRDLFSEDRDLEGRIQRFVFYVNELFNRYRDAKPKARIPTHYHDDDYNMASIYLMGQYPATYAPYSTPLLQQVCQKLGAKDVPPAADFPRYTKLLSTLRPFLEKDEELMATYADTLRPVDYTGESALLMYWFFKFVTEHQSAE</sequence>
<evidence type="ECO:0000313" key="2">
    <source>
        <dbReference type="Proteomes" id="UP000308528"/>
    </source>
</evidence>
<comment type="caution">
    <text evidence="1">The sequence shown here is derived from an EMBL/GenBank/DDBJ whole genome shotgun (WGS) entry which is preliminary data.</text>
</comment>
<evidence type="ECO:0000313" key="1">
    <source>
        <dbReference type="EMBL" id="THH41914.1"/>
    </source>
</evidence>